<reference evidence="2 3" key="1">
    <citation type="journal article" date="2012" name="Science">
        <title>The Paleozoic origin of enzymatic lignin decomposition reconstructed from 31 fungal genomes.</title>
        <authorList>
            <person name="Floudas D."/>
            <person name="Binder M."/>
            <person name="Riley R."/>
            <person name="Barry K."/>
            <person name="Blanchette R.A."/>
            <person name="Henrissat B."/>
            <person name="Martinez A.T."/>
            <person name="Otillar R."/>
            <person name="Spatafora J.W."/>
            <person name="Yadav J.S."/>
            <person name="Aerts A."/>
            <person name="Benoit I."/>
            <person name="Boyd A."/>
            <person name="Carlson A."/>
            <person name="Copeland A."/>
            <person name="Coutinho P.M."/>
            <person name="de Vries R.P."/>
            <person name="Ferreira P."/>
            <person name="Findley K."/>
            <person name="Foster B."/>
            <person name="Gaskell J."/>
            <person name="Glotzer D."/>
            <person name="Gorecki P."/>
            <person name="Heitman J."/>
            <person name="Hesse C."/>
            <person name="Hori C."/>
            <person name="Igarashi K."/>
            <person name="Jurgens J.A."/>
            <person name="Kallen N."/>
            <person name="Kersten P."/>
            <person name="Kohler A."/>
            <person name="Kuees U."/>
            <person name="Kumar T.K.A."/>
            <person name="Kuo A."/>
            <person name="LaButti K."/>
            <person name="Larrondo L.F."/>
            <person name="Lindquist E."/>
            <person name="Ling A."/>
            <person name="Lombard V."/>
            <person name="Lucas S."/>
            <person name="Lundell T."/>
            <person name="Martin R."/>
            <person name="McLaughlin D.J."/>
            <person name="Morgenstern I."/>
            <person name="Morin E."/>
            <person name="Murat C."/>
            <person name="Nagy L.G."/>
            <person name="Nolan M."/>
            <person name="Ohm R.A."/>
            <person name="Patyshakuliyeva A."/>
            <person name="Rokas A."/>
            <person name="Ruiz-Duenas F.J."/>
            <person name="Sabat G."/>
            <person name="Salamov A."/>
            <person name="Samejima M."/>
            <person name="Schmutz J."/>
            <person name="Slot J.C."/>
            <person name="St John F."/>
            <person name="Stenlid J."/>
            <person name="Sun H."/>
            <person name="Sun S."/>
            <person name="Syed K."/>
            <person name="Tsang A."/>
            <person name="Wiebenga A."/>
            <person name="Young D."/>
            <person name="Pisabarro A."/>
            <person name="Eastwood D.C."/>
            <person name="Martin F."/>
            <person name="Cullen D."/>
            <person name="Grigoriev I.V."/>
            <person name="Hibbett D.S."/>
        </authorList>
    </citation>
    <scope>NUCLEOTIDE SEQUENCE</scope>
    <source>
        <strain evidence="3">FP-58527</strain>
    </source>
</reference>
<dbReference type="Proteomes" id="UP000015241">
    <property type="component" value="Unassembled WGS sequence"/>
</dbReference>
<protein>
    <submittedName>
        <fullName evidence="2">Uncharacterized protein</fullName>
    </submittedName>
</protein>
<dbReference type="HOGENOM" id="CLU_200672_0_0_1"/>
<proteinExistence type="predicted"/>
<organism evidence="2 3">
    <name type="scientific">Fomitopsis schrenkii</name>
    <name type="common">Brown rot fungus</name>
    <dbReference type="NCBI Taxonomy" id="2126942"/>
    <lineage>
        <taxon>Eukaryota</taxon>
        <taxon>Fungi</taxon>
        <taxon>Dikarya</taxon>
        <taxon>Basidiomycota</taxon>
        <taxon>Agaricomycotina</taxon>
        <taxon>Agaricomycetes</taxon>
        <taxon>Polyporales</taxon>
        <taxon>Fomitopsis</taxon>
    </lineage>
</organism>
<feature type="compositionally biased region" description="Low complexity" evidence="1">
    <location>
        <begin position="1"/>
        <end position="10"/>
    </location>
</feature>
<sequence length="72" mass="7603">MSSNYSYSSPPSSPLASFFPTGPASPHAFASFHQSPRDRHAMYAALAPSSQANVPAGGQAGMGTMKKFIQRK</sequence>
<accession>S8FYR1</accession>
<evidence type="ECO:0000313" key="2">
    <source>
        <dbReference type="EMBL" id="EPT03345.1"/>
    </source>
</evidence>
<dbReference type="InParanoid" id="S8FYR1"/>
<evidence type="ECO:0000256" key="1">
    <source>
        <dbReference type="SAM" id="MobiDB-lite"/>
    </source>
</evidence>
<gene>
    <name evidence="2" type="ORF">FOMPIDRAFT_1022363</name>
</gene>
<feature type="region of interest" description="Disordered" evidence="1">
    <location>
        <begin position="1"/>
        <end position="20"/>
    </location>
</feature>
<dbReference type="eggNOG" id="ENOG502RVRF">
    <property type="taxonomic scope" value="Eukaryota"/>
</dbReference>
<keyword evidence="3" id="KW-1185">Reference proteome</keyword>
<dbReference type="EMBL" id="KE504130">
    <property type="protein sequence ID" value="EPT03345.1"/>
    <property type="molecule type" value="Genomic_DNA"/>
</dbReference>
<name>S8FYR1_FOMSC</name>
<dbReference type="OrthoDB" id="3257074at2759"/>
<dbReference type="AlphaFoldDB" id="S8FYR1"/>
<evidence type="ECO:0000313" key="3">
    <source>
        <dbReference type="Proteomes" id="UP000015241"/>
    </source>
</evidence>